<dbReference type="SUPFAM" id="SSF51126">
    <property type="entry name" value="Pectin lyase-like"/>
    <property type="match status" value="1"/>
</dbReference>
<keyword evidence="4" id="KW-1185">Reference proteome</keyword>
<dbReference type="InterPro" id="IPR011050">
    <property type="entry name" value="Pectin_lyase_fold/virulence"/>
</dbReference>
<dbReference type="InParanoid" id="D7FZZ4"/>
<accession>D7FZZ4</accession>
<reference evidence="3 4" key="1">
    <citation type="journal article" date="2010" name="Nature">
        <title>The Ectocarpus genome and the independent evolution of multicellularity in brown algae.</title>
        <authorList>
            <person name="Cock J.M."/>
            <person name="Sterck L."/>
            <person name="Rouze P."/>
            <person name="Scornet D."/>
            <person name="Allen A.E."/>
            <person name="Amoutzias G."/>
            <person name="Anthouard V."/>
            <person name="Artiguenave F."/>
            <person name="Aury J.M."/>
            <person name="Badger J.H."/>
            <person name="Beszteri B."/>
            <person name="Billiau K."/>
            <person name="Bonnet E."/>
            <person name="Bothwell J.H."/>
            <person name="Bowler C."/>
            <person name="Boyen C."/>
            <person name="Brownlee C."/>
            <person name="Carrano C.J."/>
            <person name="Charrier B."/>
            <person name="Cho G.Y."/>
            <person name="Coelho S.M."/>
            <person name="Collen J."/>
            <person name="Corre E."/>
            <person name="Da Silva C."/>
            <person name="Delage L."/>
            <person name="Delaroque N."/>
            <person name="Dittami S.M."/>
            <person name="Doulbeau S."/>
            <person name="Elias M."/>
            <person name="Farnham G."/>
            <person name="Gachon C.M."/>
            <person name="Gschloessl B."/>
            <person name="Heesch S."/>
            <person name="Jabbari K."/>
            <person name="Jubin C."/>
            <person name="Kawai H."/>
            <person name="Kimura K."/>
            <person name="Kloareg B."/>
            <person name="Kupper F.C."/>
            <person name="Lang D."/>
            <person name="Le Bail A."/>
            <person name="Leblanc C."/>
            <person name="Lerouge P."/>
            <person name="Lohr M."/>
            <person name="Lopez P.J."/>
            <person name="Martens C."/>
            <person name="Maumus F."/>
            <person name="Michel G."/>
            <person name="Miranda-Saavedra D."/>
            <person name="Morales J."/>
            <person name="Moreau H."/>
            <person name="Motomura T."/>
            <person name="Nagasato C."/>
            <person name="Napoli C.A."/>
            <person name="Nelson D.R."/>
            <person name="Nyvall-Collen P."/>
            <person name="Peters A.F."/>
            <person name="Pommier C."/>
            <person name="Potin P."/>
            <person name="Poulain J."/>
            <person name="Quesneville H."/>
            <person name="Read B."/>
            <person name="Rensing S.A."/>
            <person name="Ritter A."/>
            <person name="Rousvoal S."/>
            <person name="Samanta M."/>
            <person name="Samson G."/>
            <person name="Schroeder D.C."/>
            <person name="Segurens B."/>
            <person name="Strittmatter M."/>
            <person name="Tonon T."/>
            <person name="Tregear J.W."/>
            <person name="Valentin K."/>
            <person name="von Dassow P."/>
            <person name="Yamagishi T."/>
            <person name="Van de Peer Y."/>
            <person name="Wincker P."/>
        </authorList>
    </citation>
    <scope>NUCLEOTIDE SEQUENCE [LARGE SCALE GENOMIC DNA]</scope>
    <source>
        <strain evidence="4">Ec32 / CCAP1310/4</strain>
    </source>
</reference>
<dbReference type="EMBL" id="FN649746">
    <property type="protein sequence ID" value="CBJ48619.1"/>
    <property type="molecule type" value="Genomic_DNA"/>
</dbReference>
<dbReference type="AlphaFoldDB" id="D7FZZ4"/>
<name>D7FZZ4_ECTSI</name>
<dbReference type="Gene3D" id="2.160.20.10">
    <property type="entry name" value="Single-stranded right-handed beta-helix, Pectin lyase-like"/>
    <property type="match status" value="1"/>
</dbReference>
<sequence length="959" mass="101502">MRAFVAAASALLAAGAVFSGPLSAIAAVIVVVESGTVTTVEAEASLFDSRLAVAGGCDPAGCSGDKTRGDTRTRTMDVYVDQALQTSWTSSGTTNEFETVVLGVTGQTVELRGVLADSEWLSITEVKALVEDGATDTDDSEFQIDFPSWATELPPLPNATWRLFLPRHNMSIMTSAHVRGSPTNTSSLPALPYIVQVKIMVLSGDGLAPPPSPPTTTPAPVFAPVATATPTVATPEQLWSAKEIGTQDTTVTTTADLFDPALAIDNGCDPAGCTAALTRDGDTGDASRWSCATNLGGEGAVCSISYDLGREFGLDELRVALYNGDIRVRTIDVSVDGVLVATWTSSGTTDGFESIAFPDGVSGTVINLQGVLDDSEWLSIIETEIMVWPQNVVTPPPTPATTAPPAPAQPATTSPIPTPVGDLQPVGLIPLATGDGSLLDRCAAKDGDLSTSWTCTGDPREVSPQGILYYECSLLFDLVYTRHIKQVKIALADGAERAVDMSISRGYGTTPEELVTSSGTTDGLETYDVDYRTSSVRISGDFSSPGQSISISEVEFVEEVVDGEVLLETSYFDDYDWNFELSLFNRIGGTDEPYATLTGLEITGTAEYQSIDLTGFAGQYVTSIAVHVEGSGGSEFPLIDARILGTKIDNPTDTFYVGSTFIPEWYGHGDPDFVGQGTGDQNAINAAICAVKKGTYDGVDCVGMDDSATGTVVLAFGEYHVDGNIFMKSGVFLKGRYRFDDSPYNIDIFLEEGAPGNTDVDAMIVMDGISDARIGDLWIHGLYDPDTSNDSPAVPGLGSTGVSIVDSQNITCADTWVDFCDGDAMVVRSSSVVNIDAGYYDEYKATGWRVCTSWTPTTLPSKPPIYVGSQGQVGSLEGQQPIEVIVEGSSLINFQEMWVRSVNDPVMTISDSTAVSFTNDGSYSVASGTCIIQTDDPSTVTIDPDEDELILEGTCYVKV</sequence>
<feature type="region of interest" description="Disordered" evidence="1">
    <location>
        <begin position="396"/>
        <end position="419"/>
    </location>
</feature>
<organism evidence="3 4">
    <name type="scientific">Ectocarpus siliculosus</name>
    <name type="common">Brown alga</name>
    <name type="synonym">Conferva siliculosa</name>
    <dbReference type="NCBI Taxonomy" id="2880"/>
    <lineage>
        <taxon>Eukaryota</taxon>
        <taxon>Sar</taxon>
        <taxon>Stramenopiles</taxon>
        <taxon>Ochrophyta</taxon>
        <taxon>PX clade</taxon>
        <taxon>Phaeophyceae</taxon>
        <taxon>Ectocarpales</taxon>
        <taxon>Ectocarpaceae</taxon>
        <taxon>Ectocarpus</taxon>
    </lineage>
</organism>
<evidence type="ECO:0000256" key="2">
    <source>
        <dbReference type="SAM" id="SignalP"/>
    </source>
</evidence>
<gene>
    <name evidence="3" type="ORF">Esi_0039_0093</name>
</gene>
<dbReference type="EMBL" id="FN648586">
    <property type="protein sequence ID" value="CBJ48619.1"/>
    <property type="molecule type" value="Genomic_DNA"/>
</dbReference>
<dbReference type="InterPro" id="IPR012334">
    <property type="entry name" value="Pectin_lyas_fold"/>
</dbReference>
<proteinExistence type="predicted"/>
<evidence type="ECO:0000313" key="4">
    <source>
        <dbReference type="Proteomes" id="UP000002630"/>
    </source>
</evidence>
<protein>
    <submittedName>
        <fullName evidence="3">Uncharacterized protein</fullName>
    </submittedName>
</protein>
<feature type="chain" id="PRO_5003095644" evidence="2">
    <location>
        <begin position="20"/>
        <end position="959"/>
    </location>
</feature>
<evidence type="ECO:0000313" key="3">
    <source>
        <dbReference type="EMBL" id="CBJ48619.1"/>
    </source>
</evidence>
<feature type="signal peptide" evidence="2">
    <location>
        <begin position="1"/>
        <end position="19"/>
    </location>
</feature>
<keyword evidence="2" id="KW-0732">Signal</keyword>
<feature type="compositionally biased region" description="Pro residues" evidence="1">
    <location>
        <begin position="396"/>
        <end position="408"/>
    </location>
</feature>
<dbReference type="Proteomes" id="UP000002630">
    <property type="component" value="Linkage Group LG21"/>
</dbReference>
<dbReference type="Gene3D" id="2.60.120.260">
    <property type="entry name" value="Galactose-binding domain-like"/>
    <property type="match status" value="1"/>
</dbReference>
<evidence type="ECO:0000256" key="1">
    <source>
        <dbReference type="SAM" id="MobiDB-lite"/>
    </source>
</evidence>